<name>A0A3R8T398_9BURK</name>
<dbReference type="GO" id="GO:0000725">
    <property type="term" value="P:recombinational repair"/>
    <property type="evidence" value="ECO:0007669"/>
    <property type="project" value="TreeGrafter"/>
</dbReference>
<accession>A0A3R8T398</accession>
<dbReference type="SUPFAM" id="SSF52540">
    <property type="entry name" value="P-loop containing nucleoside triphosphate hydrolases"/>
    <property type="match status" value="1"/>
</dbReference>
<reference evidence="2 3" key="1">
    <citation type="submission" date="2018-11" db="EMBL/GenBank/DDBJ databases">
        <title>Genome sequencing of Lautropia sp. KCOM 2505 (= ChDC F240).</title>
        <authorList>
            <person name="Kook J.-K."/>
            <person name="Park S.-N."/>
            <person name="Lim Y.K."/>
        </authorList>
    </citation>
    <scope>NUCLEOTIDE SEQUENCE [LARGE SCALE GENOMIC DNA]</scope>
    <source>
        <strain evidence="2 3">KCOM 2505</strain>
    </source>
</reference>
<protein>
    <submittedName>
        <fullName evidence="2">Uncharacterized protein</fullName>
    </submittedName>
</protein>
<dbReference type="GO" id="GO:0005829">
    <property type="term" value="C:cytosol"/>
    <property type="evidence" value="ECO:0007669"/>
    <property type="project" value="TreeGrafter"/>
</dbReference>
<dbReference type="InterPro" id="IPR027417">
    <property type="entry name" value="P-loop_NTPase"/>
</dbReference>
<dbReference type="RefSeq" id="WP_125094771.1">
    <property type="nucleotide sequence ID" value="NZ_RRUE01000001.1"/>
</dbReference>
<gene>
    <name evidence="2" type="ORF">EHV23_03715</name>
</gene>
<comment type="caution">
    <text evidence="2">The sequence shown here is derived from an EMBL/GenBank/DDBJ whole genome shotgun (WGS) entry which is preliminary data.</text>
</comment>
<dbReference type="InterPro" id="IPR000212">
    <property type="entry name" value="DNA_helicase_UvrD/REP"/>
</dbReference>
<proteinExistence type="predicted"/>
<dbReference type="AlphaFoldDB" id="A0A3R8T398"/>
<evidence type="ECO:0000313" key="2">
    <source>
        <dbReference type="EMBL" id="RRN45343.1"/>
    </source>
</evidence>
<feature type="region of interest" description="Disordered" evidence="1">
    <location>
        <begin position="632"/>
        <end position="669"/>
    </location>
</feature>
<evidence type="ECO:0000256" key="1">
    <source>
        <dbReference type="SAM" id="MobiDB-lite"/>
    </source>
</evidence>
<dbReference type="Gene3D" id="3.40.50.300">
    <property type="entry name" value="P-loop containing nucleotide triphosphate hydrolases"/>
    <property type="match status" value="2"/>
</dbReference>
<dbReference type="GO" id="GO:0003677">
    <property type="term" value="F:DNA binding"/>
    <property type="evidence" value="ECO:0007669"/>
    <property type="project" value="InterPro"/>
</dbReference>
<dbReference type="GO" id="GO:0043138">
    <property type="term" value="F:3'-5' DNA helicase activity"/>
    <property type="evidence" value="ECO:0007669"/>
    <property type="project" value="TreeGrafter"/>
</dbReference>
<feature type="region of interest" description="Disordered" evidence="1">
    <location>
        <begin position="51"/>
        <end position="80"/>
    </location>
</feature>
<keyword evidence="3" id="KW-1185">Reference proteome</keyword>
<dbReference type="PANTHER" id="PTHR11070:SF45">
    <property type="entry name" value="DNA 3'-5' HELICASE"/>
    <property type="match status" value="1"/>
</dbReference>
<organism evidence="2 3">
    <name type="scientific">Lautropia dentalis</name>
    <dbReference type="NCBI Taxonomy" id="2490857"/>
    <lineage>
        <taxon>Bacteria</taxon>
        <taxon>Pseudomonadati</taxon>
        <taxon>Pseudomonadota</taxon>
        <taxon>Betaproteobacteria</taxon>
        <taxon>Burkholderiales</taxon>
        <taxon>Burkholderiaceae</taxon>
        <taxon>Lautropia</taxon>
    </lineage>
</organism>
<dbReference type="Pfam" id="PF13245">
    <property type="entry name" value="AAA_19"/>
    <property type="match status" value="1"/>
</dbReference>
<dbReference type="EMBL" id="RRUE01000001">
    <property type="protein sequence ID" value="RRN45343.1"/>
    <property type="molecule type" value="Genomic_DNA"/>
</dbReference>
<feature type="compositionally biased region" description="Low complexity" evidence="1">
    <location>
        <begin position="632"/>
        <end position="651"/>
    </location>
</feature>
<dbReference type="GO" id="GO:0005524">
    <property type="term" value="F:ATP binding"/>
    <property type="evidence" value="ECO:0007669"/>
    <property type="project" value="InterPro"/>
</dbReference>
<evidence type="ECO:0000313" key="3">
    <source>
        <dbReference type="Proteomes" id="UP000270261"/>
    </source>
</evidence>
<dbReference type="OrthoDB" id="5441773at2"/>
<dbReference type="Proteomes" id="UP000270261">
    <property type="component" value="Unassembled WGS sequence"/>
</dbReference>
<feature type="compositionally biased region" description="Low complexity" evidence="1">
    <location>
        <begin position="53"/>
        <end position="64"/>
    </location>
</feature>
<dbReference type="PANTHER" id="PTHR11070">
    <property type="entry name" value="UVRD / RECB / PCRA DNA HELICASE FAMILY MEMBER"/>
    <property type="match status" value="1"/>
</dbReference>
<sequence length="1076" mass="117263">MTFARELIALHPLVAVREAMQAASKYLQVAFPEKAAAFEIPSCQAPAFGGVAPDGAAPERAAADTPSPGEPAADAPFGPSGDGQGSFLCGPWLALSVHDEVSCVPEQCWHTPLVEDMALLDPGSYTSAAEWLAAQVPLWLGGTPDTWEERWGLEPGALTGEQTGLDMPVARPALRCQLGQALAGHSAFQALLQEMRSIGSRHVLLQHVLHVLHQHLDGQLRRCGLPRAEQSRFIGLWLGSLLGLAAHACMAPRGMPLRDVTPSDLQCLLRVGTVFRVRNLQQLAAGLPEDRSSGGRAFPCATPGQVTVAGLMTAIRTSLGESCRTAFVVTRSDVLHVGIDSAWMETRGLHGAGVLPQAWGFPPRVSSRRRSAVPQMVIHAPVLEVYGRMKPWPQRNLREFIGRFRHDPLSPAFRYERPRRAAQETFWQVRIDETLAAVVLRPVRGRIFHLLWVGEYESADMWAWSHRVSVHPDLGSIQIWELRDEDGWVIDWNVRATDGLIYGHYATAPYDDVEDEDGADAVSMVPVLREVSGFCAPRRANDLLNALRPPPVLGRLSDRQVRALGVPGMLIREVRAICTGSDLDGVERLLPREAFEALCMVAAGCSLRDTYIALYGRDILAPEAGAAADEMREQAAGAAADDAAGHATGVAPGDATGPDGDSSADGFHDMPAPTAVPPVDIDDFDAAVMREGLRRDFVVVTADTVLDRLLGASQAPWRIMLHPAQRRLVAGNRNGPVRVLGGPRVGKTVVTLHRARWLARHHGALPGRPVLFITLNDAQAADTRRDLALLCSPAEFGKILVVSVHSEFPGRDEGERAIPSQGVHYPGGFRAVVVDEAQDIDSIRWQHIRRILLQNSRNLFIAGDLHQSVYEPSAVLGGEDIDACGRSHVLRVDYRQGEEIRALAVSGFKGRLLDDSLLGYRSVAHGGLPLVIDSPSPEEDVFCIQQILRQHRVAMTGSLSSVEWERSFQRRVCVIARQPLTVHKALDRAGVANLYLRSSTSNSDDHPGIRVCRMSSRLKGLEFDLVILVDDRQDFSISSPGSLAGVSRTPCLSNRCMLLVASSRARRGLVVLRRVE</sequence>